<evidence type="ECO:0000256" key="2">
    <source>
        <dbReference type="ARBA" id="ARBA00022964"/>
    </source>
</evidence>
<dbReference type="GO" id="GO:0044283">
    <property type="term" value="P:small molecule biosynthetic process"/>
    <property type="evidence" value="ECO:0007669"/>
    <property type="project" value="UniProtKB-ARBA"/>
</dbReference>
<dbReference type="KEGG" id="pchm:VFPPC_18324"/>
<evidence type="ECO:0000313" key="6">
    <source>
        <dbReference type="Proteomes" id="UP000078397"/>
    </source>
</evidence>
<dbReference type="InterPro" id="IPR005123">
    <property type="entry name" value="Oxoglu/Fe-dep_dioxygenase_dom"/>
</dbReference>
<organism evidence="5 6">
    <name type="scientific">Pochonia chlamydosporia 170</name>
    <dbReference type="NCBI Taxonomy" id="1380566"/>
    <lineage>
        <taxon>Eukaryota</taxon>
        <taxon>Fungi</taxon>
        <taxon>Dikarya</taxon>
        <taxon>Ascomycota</taxon>
        <taxon>Pezizomycotina</taxon>
        <taxon>Sordariomycetes</taxon>
        <taxon>Hypocreomycetidae</taxon>
        <taxon>Hypocreales</taxon>
        <taxon>Clavicipitaceae</taxon>
        <taxon>Pochonia</taxon>
    </lineage>
</organism>
<gene>
    <name evidence="5" type="ORF">VFPPC_18324</name>
</gene>
<dbReference type="InterPro" id="IPR027443">
    <property type="entry name" value="IPNS-like_sf"/>
</dbReference>
<keyword evidence="3" id="KW-0408">Iron</keyword>
<reference evidence="5 6" key="1">
    <citation type="journal article" date="2016" name="PLoS Pathog.">
        <title>Biosynthesis of antibiotic leucinostatins in bio-control fungus Purpureocillium lilacinum and their inhibition on phytophthora revealed by genome mining.</title>
        <authorList>
            <person name="Wang G."/>
            <person name="Liu Z."/>
            <person name="Lin R."/>
            <person name="Li E."/>
            <person name="Mao Z."/>
            <person name="Ling J."/>
            <person name="Yang Y."/>
            <person name="Yin W.B."/>
            <person name="Xie B."/>
        </authorList>
    </citation>
    <scope>NUCLEOTIDE SEQUENCE [LARGE SCALE GENOMIC DNA]</scope>
    <source>
        <strain evidence="5">170</strain>
    </source>
</reference>
<keyword evidence="2 5" id="KW-0223">Dioxygenase</keyword>
<proteinExistence type="inferred from homology"/>
<name>A0A219APM9_METCM</name>
<dbReference type="InterPro" id="IPR026992">
    <property type="entry name" value="DIOX_N"/>
</dbReference>
<comment type="caution">
    <text evidence="5">The sequence shown here is derived from an EMBL/GenBank/DDBJ whole genome shotgun (WGS) entry which is preliminary data.</text>
</comment>
<evidence type="ECO:0000256" key="1">
    <source>
        <dbReference type="ARBA" id="ARBA00008056"/>
    </source>
</evidence>
<comment type="similarity">
    <text evidence="1 3">Belongs to the iron/ascorbate-dependent oxidoreductase family.</text>
</comment>
<dbReference type="STRING" id="1380566.A0A219APM9"/>
<dbReference type="GO" id="GO:0051213">
    <property type="term" value="F:dioxygenase activity"/>
    <property type="evidence" value="ECO:0007669"/>
    <property type="project" value="UniProtKB-KW"/>
</dbReference>
<feature type="domain" description="Fe2OG dioxygenase" evidence="4">
    <location>
        <begin position="182"/>
        <end position="291"/>
    </location>
</feature>
<keyword evidence="3" id="KW-0560">Oxidoreductase</keyword>
<dbReference type="OrthoDB" id="288590at2759"/>
<dbReference type="AlphaFoldDB" id="A0A219APM9"/>
<dbReference type="Proteomes" id="UP000078397">
    <property type="component" value="Unassembled WGS sequence"/>
</dbReference>
<dbReference type="Gene3D" id="2.60.120.330">
    <property type="entry name" value="B-lactam Antibiotic, Isopenicillin N Synthase, Chain"/>
    <property type="match status" value="1"/>
</dbReference>
<dbReference type="EMBL" id="LSBJ02000013">
    <property type="protein sequence ID" value="OWT42522.1"/>
    <property type="molecule type" value="Genomic_DNA"/>
</dbReference>
<dbReference type="GeneID" id="28854192"/>
<dbReference type="InterPro" id="IPR044861">
    <property type="entry name" value="IPNS-like_FE2OG_OXY"/>
</dbReference>
<dbReference type="PANTHER" id="PTHR47990">
    <property type="entry name" value="2-OXOGLUTARATE (2OG) AND FE(II)-DEPENDENT OXYGENASE SUPERFAMILY PROTEIN-RELATED"/>
    <property type="match status" value="1"/>
</dbReference>
<dbReference type="RefSeq" id="XP_018136989.2">
    <property type="nucleotide sequence ID" value="XM_018290198.2"/>
</dbReference>
<dbReference type="SUPFAM" id="SSF51197">
    <property type="entry name" value="Clavaminate synthase-like"/>
    <property type="match status" value="1"/>
</dbReference>
<evidence type="ECO:0000313" key="5">
    <source>
        <dbReference type="EMBL" id="OWT42522.1"/>
    </source>
</evidence>
<dbReference type="InterPro" id="IPR050231">
    <property type="entry name" value="Iron_ascorbate_oxido_reductase"/>
</dbReference>
<dbReference type="Pfam" id="PF14226">
    <property type="entry name" value="DIOX_N"/>
    <property type="match status" value="1"/>
</dbReference>
<evidence type="ECO:0000259" key="4">
    <source>
        <dbReference type="PROSITE" id="PS51471"/>
    </source>
</evidence>
<dbReference type="Pfam" id="PF03171">
    <property type="entry name" value="2OG-FeII_Oxy"/>
    <property type="match status" value="1"/>
</dbReference>
<dbReference type="PROSITE" id="PS51471">
    <property type="entry name" value="FE2OG_OXY"/>
    <property type="match status" value="1"/>
</dbReference>
<keyword evidence="3" id="KW-0479">Metal-binding</keyword>
<protein>
    <submittedName>
        <fullName evidence="5">Thymine dioxygenase</fullName>
    </submittedName>
</protein>
<sequence length="330" mass="37336">MISKGVVLDMALLFGTPNQKKEFCSSLLYHLKSQGWVKIQNHGISREVIHKLFSMTKHFFNLPYEEKMKAKHPPQANPNRGYSYVGQENVAQISGYGKGKGPGKSRDIKETFDMGAANDSLINNQWIPEESLPGFREFMESFYEQAFKAEMHLLSALAIALGISENHVKSLHDRAENEFRLLHYPALPVSYLADKTATRIAEHTDFGTITMLFQDSTGGLQVEDQTQRGAFRDIEPSAPTDLILNIGDSLQRLTNDTLLAACHRVTYPPTTKKDGNEVIPDRYSIAYFVKPNRSASLLPLKEFVSEETPCKYDNVTAWEWNNLRIAKLYT</sequence>
<accession>A0A219APM9</accession>
<keyword evidence="6" id="KW-1185">Reference proteome</keyword>
<evidence type="ECO:0000256" key="3">
    <source>
        <dbReference type="RuleBase" id="RU003682"/>
    </source>
</evidence>
<dbReference type="GO" id="GO:0046872">
    <property type="term" value="F:metal ion binding"/>
    <property type="evidence" value="ECO:0007669"/>
    <property type="project" value="UniProtKB-KW"/>
</dbReference>